<feature type="transmembrane region" description="Helical" evidence="11">
    <location>
        <begin position="348"/>
        <end position="366"/>
    </location>
</feature>
<dbReference type="Pfam" id="PF00001">
    <property type="entry name" value="7tm_1"/>
    <property type="match status" value="1"/>
</dbReference>
<evidence type="ECO:0000256" key="8">
    <source>
        <dbReference type="ARBA" id="ARBA00023170"/>
    </source>
</evidence>
<feature type="transmembrane region" description="Helical" evidence="11">
    <location>
        <begin position="304"/>
        <end position="328"/>
    </location>
</feature>
<evidence type="ECO:0000256" key="7">
    <source>
        <dbReference type="ARBA" id="ARBA00023136"/>
    </source>
</evidence>
<dbReference type="Proteomes" id="UP001652621">
    <property type="component" value="Unplaced"/>
</dbReference>
<evidence type="ECO:0000256" key="2">
    <source>
        <dbReference type="ARBA" id="ARBA00010663"/>
    </source>
</evidence>
<dbReference type="RefSeq" id="XP_058984069.1">
    <property type="nucleotide sequence ID" value="XM_059128086.1"/>
</dbReference>
<protein>
    <submittedName>
        <fullName evidence="14">Tachykinin-like peptides receptor 86C isoform X1</fullName>
    </submittedName>
</protein>
<evidence type="ECO:0000256" key="3">
    <source>
        <dbReference type="ARBA" id="ARBA00022475"/>
    </source>
</evidence>
<keyword evidence="5 11" id="KW-1133">Transmembrane helix</keyword>
<feature type="transmembrane region" description="Helical" evidence="11">
    <location>
        <begin position="161"/>
        <end position="179"/>
    </location>
</feature>
<feature type="transmembrane region" description="Helical" evidence="11">
    <location>
        <begin position="85"/>
        <end position="108"/>
    </location>
</feature>
<dbReference type="Gene3D" id="1.20.1070.10">
    <property type="entry name" value="Rhodopsin 7-helix transmembrane proteins"/>
    <property type="match status" value="1"/>
</dbReference>
<evidence type="ECO:0000256" key="9">
    <source>
        <dbReference type="ARBA" id="ARBA00023224"/>
    </source>
</evidence>
<gene>
    <name evidence="14" type="primary">LOC101896103</name>
</gene>
<dbReference type="PANTHER" id="PTHR46925:SF2">
    <property type="entry name" value="G-PROTEIN COUPLED RECEPTOR TKR-1-RELATED"/>
    <property type="match status" value="1"/>
</dbReference>
<keyword evidence="8 10" id="KW-0675">Receptor</keyword>
<dbReference type="InterPro" id="IPR001681">
    <property type="entry name" value="Neurokn_rcpt"/>
</dbReference>
<evidence type="ECO:0000256" key="1">
    <source>
        <dbReference type="ARBA" id="ARBA00004651"/>
    </source>
</evidence>
<proteinExistence type="inferred from homology"/>
<keyword evidence="13" id="KW-1185">Reference proteome</keyword>
<dbReference type="PRINTS" id="PR01012">
    <property type="entry name" value="NRPEPTIDEYR"/>
</dbReference>
<evidence type="ECO:0000313" key="13">
    <source>
        <dbReference type="Proteomes" id="UP001652621"/>
    </source>
</evidence>
<dbReference type="PROSITE" id="PS50262">
    <property type="entry name" value="G_PROTEIN_RECEP_F1_2"/>
    <property type="match status" value="1"/>
</dbReference>
<keyword evidence="9 10" id="KW-0807">Transducer</keyword>
<evidence type="ECO:0000256" key="10">
    <source>
        <dbReference type="RuleBase" id="RU000688"/>
    </source>
</evidence>
<evidence type="ECO:0000256" key="5">
    <source>
        <dbReference type="ARBA" id="ARBA00022989"/>
    </source>
</evidence>
<comment type="subcellular location">
    <subcellularLocation>
        <location evidence="1">Cell membrane</location>
        <topology evidence="1">Multi-pass membrane protein</topology>
    </subcellularLocation>
</comment>
<dbReference type="GeneID" id="101896103"/>
<evidence type="ECO:0000256" key="6">
    <source>
        <dbReference type="ARBA" id="ARBA00023040"/>
    </source>
</evidence>
<dbReference type="PRINTS" id="PR00237">
    <property type="entry name" value="GPCRRHODOPSN"/>
</dbReference>
<keyword evidence="3" id="KW-1003">Cell membrane</keyword>
<evidence type="ECO:0000256" key="4">
    <source>
        <dbReference type="ARBA" id="ARBA00022692"/>
    </source>
</evidence>
<dbReference type="InterPro" id="IPR017452">
    <property type="entry name" value="GPCR_Rhodpsn_7TM"/>
</dbReference>
<evidence type="ECO:0000313" key="14">
    <source>
        <dbReference type="RefSeq" id="XP_058984069.1"/>
    </source>
</evidence>
<keyword evidence="4 10" id="KW-0812">Transmembrane</keyword>
<evidence type="ECO:0000256" key="11">
    <source>
        <dbReference type="SAM" id="Phobius"/>
    </source>
</evidence>
<accession>A0ABM3VE46</accession>
<feature type="transmembrane region" description="Helical" evidence="11">
    <location>
        <begin position="200"/>
        <end position="220"/>
    </location>
</feature>
<dbReference type="CDD" id="cd15390">
    <property type="entry name" value="7tmA_TACR"/>
    <property type="match status" value="1"/>
</dbReference>
<feature type="transmembrane region" description="Helical" evidence="11">
    <location>
        <begin position="252"/>
        <end position="277"/>
    </location>
</feature>
<keyword evidence="6 10" id="KW-0297">G-protein coupled receptor</keyword>
<dbReference type="PANTHER" id="PTHR46925">
    <property type="entry name" value="G-PROTEIN COUPLED RECEPTOR TKR-1-RELATED"/>
    <property type="match status" value="1"/>
</dbReference>
<evidence type="ECO:0000259" key="12">
    <source>
        <dbReference type="PROSITE" id="PS50262"/>
    </source>
</evidence>
<name>A0ABM3VE46_MUSDO</name>
<dbReference type="PROSITE" id="PS00237">
    <property type="entry name" value="G_PROTEIN_RECEP_F1_1"/>
    <property type="match status" value="1"/>
</dbReference>
<dbReference type="InterPro" id="IPR000611">
    <property type="entry name" value="NPY_rcpt"/>
</dbReference>
<organism evidence="13 14">
    <name type="scientific">Musca domestica</name>
    <name type="common">House fly</name>
    <dbReference type="NCBI Taxonomy" id="7370"/>
    <lineage>
        <taxon>Eukaryota</taxon>
        <taxon>Metazoa</taxon>
        <taxon>Ecdysozoa</taxon>
        <taxon>Arthropoda</taxon>
        <taxon>Hexapoda</taxon>
        <taxon>Insecta</taxon>
        <taxon>Pterygota</taxon>
        <taxon>Neoptera</taxon>
        <taxon>Endopterygota</taxon>
        <taxon>Diptera</taxon>
        <taxon>Brachycera</taxon>
        <taxon>Muscomorpha</taxon>
        <taxon>Muscoidea</taxon>
        <taxon>Muscidae</taxon>
        <taxon>Musca</taxon>
    </lineage>
</organism>
<dbReference type="InterPro" id="IPR000276">
    <property type="entry name" value="GPCR_Rhodpsn"/>
</dbReference>
<feature type="domain" description="G-protein coupled receptors family 1 profile" evidence="12">
    <location>
        <begin position="100"/>
        <end position="363"/>
    </location>
</feature>
<dbReference type="SUPFAM" id="SSF81321">
    <property type="entry name" value="Family A G protein-coupled receptor-like"/>
    <property type="match status" value="1"/>
</dbReference>
<comment type="similarity">
    <text evidence="2 10">Belongs to the G-protein coupled receptor 1 family.</text>
</comment>
<keyword evidence="7 11" id="KW-0472">Membrane</keyword>
<feature type="transmembrane region" description="Helical" evidence="11">
    <location>
        <begin position="120"/>
        <end position="141"/>
    </location>
</feature>
<dbReference type="SMART" id="SM01381">
    <property type="entry name" value="7TM_GPCR_Srsx"/>
    <property type="match status" value="1"/>
</dbReference>
<sequence>MSENVDVELLVNCTILAVKRFELISIVNISLLHTLNRTDIIGVLTGIIENKDNLDSINDAKDFLTECLFPSPTRPYELPWEQKTVWAIIFGFMLFVAIAGNCIVLWIVTGHRSMRTATNYFLLNLSIADLLMSSLNCIFNFIFMLNSDWPFGTIYCTINNFMANVTVSTSVFTLVAISFDRYIAIVHPLKRRTSRRKVRIILALIWILSCILSAPCLLYSNTMTKRYYNGKQRTVCYMLWPDGRYPTSILDYVYNIIILVITYGIPMIVMLICYTLMGRVLWGSRSIGETTERQMESMKSKRKVVRMFIAIVSIFAICWLPYHLFFIYAYHNNQVTSAKYVQHMYLGFYWLAMSNAMVNPIIYYWMNKRFRMYFQKAICCLFFNAAAIQIHSPRSRMTLNKNSSNNHGSRMKNENKPYWKRSTIETQIQVANSSLPDQKNSVVNHMGNTCGVMLHRNSILATEKLAKTGEESPLSISVHNGLERKKLKIRYISCDEDNNAVES</sequence>
<reference evidence="14" key="1">
    <citation type="submission" date="2025-08" db="UniProtKB">
        <authorList>
            <consortium name="RefSeq"/>
        </authorList>
    </citation>
    <scope>IDENTIFICATION</scope>
    <source>
        <strain evidence="14">Aabys</strain>
        <tissue evidence="14">Whole body</tissue>
    </source>
</reference>